<dbReference type="Gene3D" id="1.10.286.20">
    <property type="match status" value="1"/>
</dbReference>
<proteinExistence type="inferred from homology"/>
<dbReference type="Gene3D" id="1.10.8.10">
    <property type="entry name" value="DNA helicase RuvA subunit, C-terminal domain"/>
    <property type="match status" value="1"/>
</dbReference>
<evidence type="ECO:0000256" key="2">
    <source>
        <dbReference type="ARBA" id="ARBA00016956"/>
    </source>
</evidence>
<keyword evidence="4 5" id="KW-0648">Protein biosynthesis</keyword>
<dbReference type="PROSITE" id="PS01126">
    <property type="entry name" value="EF_TS_1"/>
    <property type="match status" value="1"/>
</dbReference>
<organism evidence="7">
    <name type="scientific">uncultured Dysgonomonas sp</name>
    <dbReference type="NCBI Taxonomy" id="206096"/>
    <lineage>
        <taxon>Bacteria</taxon>
        <taxon>Pseudomonadati</taxon>
        <taxon>Bacteroidota</taxon>
        <taxon>Bacteroidia</taxon>
        <taxon>Bacteroidales</taxon>
        <taxon>Dysgonomonadaceae</taxon>
        <taxon>Dysgonomonas</taxon>
        <taxon>environmental samples</taxon>
    </lineage>
</organism>
<dbReference type="Pfam" id="PF00889">
    <property type="entry name" value="EF_TS"/>
    <property type="match status" value="1"/>
</dbReference>
<evidence type="ECO:0000256" key="1">
    <source>
        <dbReference type="ARBA" id="ARBA00005532"/>
    </source>
</evidence>
<sequence>MAISMADIQHLRKMTGAGMMDCKNALNEAEGDFDKAVEIIRKKGQAFAAKREDRDASEGCVLAATQGDFAAIVAVNCETDFVAMNADFVGMTKSILDAALENKPADIDTLKAVEVSGRAITDLVTDRMGVTGEKMEFSVYKQITAPTVVAYVHPGNKLASIVGFNKPNVDEQVAKDIAMQIAAMNPVALVPEEVSEEIKQRELSIAREKAIEAGKPENLIEKIAEGALNKFYKEFTLLQQEFVKNPKLTIAQYLAAHDKELTVVGFQRYTLNAE</sequence>
<dbReference type="NCBIfam" id="TIGR00116">
    <property type="entry name" value="tsf"/>
    <property type="match status" value="1"/>
</dbReference>
<evidence type="ECO:0000259" key="6">
    <source>
        <dbReference type="Pfam" id="PF00889"/>
    </source>
</evidence>
<keyword evidence="3 5" id="KW-0251">Elongation factor</keyword>
<evidence type="ECO:0000256" key="3">
    <source>
        <dbReference type="ARBA" id="ARBA00022768"/>
    </source>
</evidence>
<feature type="domain" description="Translation elongation factor EFTs/EF1B dimerisation" evidence="6">
    <location>
        <begin position="70"/>
        <end position="271"/>
    </location>
</feature>
<dbReference type="FunFam" id="1.10.8.10:FF:000001">
    <property type="entry name" value="Elongation factor Ts"/>
    <property type="match status" value="1"/>
</dbReference>
<dbReference type="SUPFAM" id="SSF54713">
    <property type="entry name" value="Elongation factor Ts (EF-Ts), dimerisation domain"/>
    <property type="match status" value="1"/>
</dbReference>
<keyword evidence="5" id="KW-0963">Cytoplasm</keyword>
<protein>
    <recommendedName>
        <fullName evidence="2 5">Elongation factor Ts</fullName>
        <shortName evidence="5">EF-Ts</shortName>
    </recommendedName>
</protein>
<dbReference type="GO" id="GO:0003746">
    <property type="term" value="F:translation elongation factor activity"/>
    <property type="evidence" value="ECO:0007669"/>
    <property type="project" value="UniProtKB-UniRule"/>
</dbReference>
<accession>A0A212IUL8</accession>
<dbReference type="InterPro" id="IPR001816">
    <property type="entry name" value="Transl_elong_EFTs/EF1B"/>
</dbReference>
<evidence type="ECO:0000256" key="5">
    <source>
        <dbReference type="HAMAP-Rule" id="MF_00050"/>
    </source>
</evidence>
<dbReference type="GO" id="GO:0005737">
    <property type="term" value="C:cytoplasm"/>
    <property type="evidence" value="ECO:0007669"/>
    <property type="project" value="UniProtKB-SubCell"/>
</dbReference>
<reference evidence="7" key="1">
    <citation type="submission" date="2016-04" db="EMBL/GenBank/DDBJ databases">
        <authorList>
            <person name="Evans L.H."/>
            <person name="Alamgir A."/>
            <person name="Owens N."/>
            <person name="Weber N.D."/>
            <person name="Virtaneva K."/>
            <person name="Barbian K."/>
            <person name="Babar A."/>
            <person name="Rosenke K."/>
        </authorList>
    </citation>
    <scope>NUCLEOTIDE SEQUENCE</scope>
    <source>
        <strain evidence="7">86-2</strain>
    </source>
</reference>
<dbReference type="InterPro" id="IPR009060">
    <property type="entry name" value="UBA-like_sf"/>
</dbReference>
<dbReference type="PANTHER" id="PTHR11741">
    <property type="entry name" value="ELONGATION FACTOR TS"/>
    <property type="match status" value="1"/>
</dbReference>
<dbReference type="EMBL" id="FLUL01000001">
    <property type="protein sequence ID" value="SBV90595.1"/>
    <property type="molecule type" value="Genomic_DNA"/>
</dbReference>
<dbReference type="RefSeq" id="WP_135105105.1">
    <property type="nucleotide sequence ID" value="NZ_CABTJG010000008.1"/>
</dbReference>
<gene>
    <name evidence="5 7" type="primary">tsf</name>
    <name evidence="7" type="ORF">KL86DYS2_10032</name>
</gene>
<dbReference type="PANTHER" id="PTHR11741:SF0">
    <property type="entry name" value="ELONGATION FACTOR TS, MITOCHONDRIAL"/>
    <property type="match status" value="1"/>
</dbReference>
<comment type="similarity">
    <text evidence="1 5">Belongs to the EF-Ts family.</text>
</comment>
<dbReference type="InterPro" id="IPR036402">
    <property type="entry name" value="EF-Ts_dimer_sf"/>
</dbReference>
<dbReference type="HAMAP" id="MF_00050">
    <property type="entry name" value="EF_Ts"/>
    <property type="match status" value="1"/>
</dbReference>
<dbReference type="CDD" id="cd14275">
    <property type="entry name" value="UBA_EF-Ts"/>
    <property type="match status" value="1"/>
</dbReference>
<comment type="function">
    <text evidence="5">Associates with the EF-Tu.GDP complex and induces the exchange of GDP to GTP. It remains bound to the aminoacyl-tRNA.EF-Tu.GTP complex up to the GTP hydrolysis stage on the ribosome.</text>
</comment>
<dbReference type="InterPro" id="IPR014039">
    <property type="entry name" value="Transl_elong_EFTs/EF1B_dimer"/>
</dbReference>
<dbReference type="SUPFAM" id="SSF46934">
    <property type="entry name" value="UBA-like"/>
    <property type="match status" value="1"/>
</dbReference>
<name>A0A212IUL8_9BACT</name>
<dbReference type="Gene3D" id="3.30.479.20">
    <property type="entry name" value="Elongation factor Ts, dimerisation domain"/>
    <property type="match status" value="2"/>
</dbReference>
<comment type="subcellular location">
    <subcellularLocation>
        <location evidence="5">Cytoplasm</location>
    </subcellularLocation>
</comment>
<dbReference type="AlphaFoldDB" id="A0A212IUL8"/>
<evidence type="ECO:0000256" key="4">
    <source>
        <dbReference type="ARBA" id="ARBA00022917"/>
    </source>
</evidence>
<dbReference type="InterPro" id="IPR018101">
    <property type="entry name" value="Transl_elong_Ts_CS"/>
</dbReference>
<evidence type="ECO:0000313" key="7">
    <source>
        <dbReference type="EMBL" id="SBV90595.1"/>
    </source>
</evidence>
<feature type="region of interest" description="Involved in Mg(2+) ion dislocation from EF-Tu" evidence="5">
    <location>
        <begin position="79"/>
        <end position="82"/>
    </location>
</feature>